<evidence type="ECO:0000256" key="1">
    <source>
        <dbReference type="SAM" id="MobiDB-lite"/>
    </source>
</evidence>
<dbReference type="AlphaFoldDB" id="A0A3M7GIQ3"/>
<comment type="caution">
    <text evidence="2">The sequence shown here is derived from an EMBL/GenBank/DDBJ whole genome shotgun (WGS) entry which is preliminary data.</text>
</comment>
<proteinExistence type="predicted"/>
<evidence type="ECO:0000313" key="3">
    <source>
        <dbReference type="Proteomes" id="UP000281468"/>
    </source>
</evidence>
<dbReference type="Proteomes" id="UP000281468">
    <property type="component" value="Unassembled WGS sequence"/>
</dbReference>
<organism evidence="2 3">
    <name type="scientific">Hortaea werneckii</name>
    <name type="common">Black yeast</name>
    <name type="synonym">Cladosporium werneckii</name>
    <dbReference type="NCBI Taxonomy" id="91943"/>
    <lineage>
        <taxon>Eukaryota</taxon>
        <taxon>Fungi</taxon>
        <taxon>Dikarya</taxon>
        <taxon>Ascomycota</taxon>
        <taxon>Pezizomycotina</taxon>
        <taxon>Dothideomycetes</taxon>
        <taxon>Dothideomycetidae</taxon>
        <taxon>Mycosphaerellales</taxon>
        <taxon>Teratosphaeriaceae</taxon>
        <taxon>Hortaea</taxon>
    </lineage>
</organism>
<dbReference type="EMBL" id="QWIQ01000191">
    <property type="protein sequence ID" value="RMZ00894.1"/>
    <property type="molecule type" value="Genomic_DNA"/>
</dbReference>
<reference evidence="2 3" key="1">
    <citation type="journal article" date="2018" name="BMC Genomics">
        <title>Genomic evidence for intraspecific hybridization in a clonal and extremely halotolerant yeast.</title>
        <authorList>
            <person name="Gostincar C."/>
            <person name="Stajich J.E."/>
            <person name="Zupancic J."/>
            <person name="Zalar P."/>
            <person name="Gunde-Cimerman N."/>
        </authorList>
    </citation>
    <scope>NUCLEOTIDE SEQUENCE [LARGE SCALE GENOMIC DNA]</scope>
    <source>
        <strain evidence="2 3">EXF-171</strain>
    </source>
</reference>
<dbReference type="VEuPathDB" id="FungiDB:BTJ68_01632"/>
<sequence>MVAGGGHHYNFALRVIAFYHSELEMETFSPVILLLKAIAALNECLHLFNVWIMSPTGDSQGFHITTSALLYSIAEPFFAKLIIWIPVEPMTTLTWFCASHALAFFMSGSHDQTLQVAGMEKSQSTHDGKAATTSRNGTSKKRYQGFAANLVQTLTAAASDANLSLMTHFTDDKNATTTGKALFVDLHAALCCLMYLSSKAIDWNIAKRSDRPRYFGEGSLRLAGIQVLNLLALLGLRILERWMLDLAAFETFSRLSEEQHKSLFLKVTTSFWLNKVIQMMAPTLGVVAGTLWYDMRRPLDAPPA</sequence>
<feature type="region of interest" description="Disordered" evidence="1">
    <location>
        <begin position="116"/>
        <end position="137"/>
    </location>
</feature>
<name>A0A3M7GIQ3_HORWE</name>
<accession>A0A3M7GIQ3</accession>
<protein>
    <submittedName>
        <fullName evidence="2">Uncharacterized protein</fullName>
    </submittedName>
</protein>
<gene>
    <name evidence="2" type="ORF">D0862_06558</name>
</gene>
<evidence type="ECO:0000313" key="2">
    <source>
        <dbReference type="EMBL" id="RMZ00894.1"/>
    </source>
</evidence>